<dbReference type="InterPro" id="IPR031571">
    <property type="entry name" value="RcpC_dom"/>
</dbReference>
<feature type="compositionally biased region" description="Low complexity" evidence="1">
    <location>
        <begin position="181"/>
        <end position="191"/>
    </location>
</feature>
<evidence type="ECO:0000259" key="2">
    <source>
        <dbReference type="SMART" id="SM00858"/>
    </source>
</evidence>
<sequence length="248" mass="25164">MRRRFLAAVAALVLIAVGTVVLVGYVRGAEQRAFAGVQAVEVLVAEVAIPAGTPGSALAELVGVELLPAKAAMPGRVTDLATLADRVATIDLEPGEQLLGSRFARPDQRQAPGTVPVPEGMQEVSIVLEPQRAVGGRLSAGDTVGVFVSMGGDAGGTTHSVLHEVLVSQVQGAPAPPAPPADGTASPAAAPAPSGSLMITFAVTAPQAEAIVFAAEHASIWLSLEPADPDVSRTQVLTPDTIYGKAYS</sequence>
<dbReference type="RefSeq" id="WP_306001940.1">
    <property type="nucleotide sequence ID" value="NZ_JASNFN010000049.1"/>
</dbReference>
<dbReference type="Proteomes" id="UP001233673">
    <property type="component" value="Unassembled WGS sequence"/>
</dbReference>
<dbReference type="SMART" id="SM00858">
    <property type="entry name" value="SAF"/>
    <property type="match status" value="1"/>
</dbReference>
<gene>
    <name evidence="3" type="ORF">QOZ88_22635</name>
</gene>
<comment type="caution">
    <text evidence="3">The sequence shown here is derived from an EMBL/GenBank/DDBJ whole genome shotgun (WGS) entry which is preliminary data.</text>
</comment>
<feature type="region of interest" description="Disordered" evidence="1">
    <location>
        <begin position="172"/>
        <end position="191"/>
    </location>
</feature>
<dbReference type="EMBL" id="JASNFN010000049">
    <property type="protein sequence ID" value="MDP5185440.1"/>
    <property type="molecule type" value="Genomic_DNA"/>
</dbReference>
<name>A0ABT9IK27_9ACTN</name>
<keyword evidence="4" id="KW-1185">Reference proteome</keyword>
<evidence type="ECO:0000313" key="4">
    <source>
        <dbReference type="Proteomes" id="UP001233673"/>
    </source>
</evidence>
<proteinExistence type="predicted"/>
<evidence type="ECO:0000313" key="3">
    <source>
        <dbReference type="EMBL" id="MDP5185440.1"/>
    </source>
</evidence>
<dbReference type="Pfam" id="PF16976">
    <property type="entry name" value="RcpC"/>
    <property type="match status" value="1"/>
</dbReference>
<feature type="domain" description="SAF" evidence="2">
    <location>
        <begin position="40"/>
        <end position="104"/>
    </location>
</feature>
<evidence type="ECO:0000256" key="1">
    <source>
        <dbReference type="SAM" id="MobiDB-lite"/>
    </source>
</evidence>
<protein>
    <submittedName>
        <fullName evidence="3">RcpC/CpaB family pilus assembly protein</fullName>
    </submittedName>
</protein>
<dbReference type="InterPro" id="IPR013974">
    <property type="entry name" value="SAF"/>
</dbReference>
<accession>A0ABT9IK27</accession>
<organism evidence="3 4">
    <name type="scientific">Blastococcus carthaginiensis</name>
    <dbReference type="NCBI Taxonomy" id="3050034"/>
    <lineage>
        <taxon>Bacteria</taxon>
        <taxon>Bacillati</taxon>
        <taxon>Actinomycetota</taxon>
        <taxon>Actinomycetes</taxon>
        <taxon>Geodermatophilales</taxon>
        <taxon>Geodermatophilaceae</taxon>
        <taxon>Blastococcus</taxon>
    </lineage>
</organism>
<dbReference type="CDD" id="cd11614">
    <property type="entry name" value="SAF_CpaB_FlgA_like"/>
    <property type="match status" value="1"/>
</dbReference>
<reference evidence="4" key="1">
    <citation type="submission" date="2023-05" db="EMBL/GenBank/DDBJ databases">
        <title>Draft genome of Pseudofrankia sp. BMG5.37.</title>
        <authorList>
            <person name="Gtari M."/>
            <person name="Ghodhbane F."/>
            <person name="Sbissi I."/>
        </authorList>
    </citation>
    <scope>NUCLEOTIDE SEQUENCE [LARGE SCALE GENOMIC DNA]</scope>
    <source>
        <strain evidence="4">BMG 814</strain>
    </source>
</reference>